<dbReference type="GeneID" id="81379810"/>
<dbReference type="RefSeq" id="XP_056506400.1">
    <property type="nucleotide sequence ID" value="XM_056640643.1"/>
</dbReference>
<protein>
    <recommendedName>
        <fullName evidence="1">FAD dependent oxidoreductase domain-containing protein</fullName>
    </recommendedName>
</protein>
<name>A0A9W9PFA3_PENCI</name>
<dbReference type="Gene3D" id="3.50.50.60">
    <property type="entry name" value="FAD/NAD(P)-binding domain"/>
    <property type="match status" value="1"/>
</dbReference>
<reference evidence="2" key="1">
    <citation type="submission" date="2022-11" db="EMBL/GenBank/DDBJ databases">
        <authorList>
            <person name="Petersen C."/>
        </authorList>
    </citation>
    <scope>NUCLEOTIDE SEQUENCE</scope>
    <source>
        <strain evidence="2">IBT 23319</strain>
    </source>
</reference>
<dbReference type="PANTHER" id="PTHR13847:SF279">
    <property type="entry name" value="FAD DEPENDENT OXIDOREDUCTASE DOMAIN-CONTAINING PROTEIN-RELATED"/>
    <property type="match status" value="1"/>
</dbReference>
<evidence type="ECO:0000313" key="3">
    <source>
        <dbReference type="Proteomes" id="UP001147733"/>
    </source>
</evidence>
<dbReference type="SUPFAM" id="SSF51905">
    <property type="entry name" value="FAD/NAD(P)-binding domain"/>
    <property type="match status" value="1"/>
</dbReference>
<comment type="caution">
    <text evidence="2">The sequence shown here is derived from an EMBL/GenBank/DDBJ whole genome shotgun (WGS) entry which is preliminary data.</text>
</comment>
<accession>A0A9W9PFA3</accession>
<dbReference type="EMBL" id="JAPQKT010000001">
    <property type="protein sequence ID" value="KAJ5243396.1"/>
    <property type="molecule type" value="Genomic_DNA"/>
</dbReference>
<evidence type="ECO:0000259" key="1">
    <source>
        <dbReference type="Pfam" id="PF01266"/>
    </source>
</evidence>
<dbReference type="Gene3D" id="3.30.9.10">
    <property type="entry name" value="D-Amino Acid Oxidase, subunit A, domain 2"/>
    <property type="match status" value="1"/>
</dbReference>
<organism evidence="2 3">
    <name type="scientific">Penicillium citrinum</name>
    <dbReference type="NCBI Taxonomy" id="5077"/>
    <lineage>
        <taxon>Eukaryota</taxon>
        <taxon>Fungi</taxon>
        <taxon>Dikarya</taxon>
        <taxon>Ascomycota</taxon>
        <taxon>Pezizomycotina</taxon>
        <taxon>Eurotiomycetes</taxon>
        <taxon>Eurotiomycetidae</taxon>
        <taxon>Eurotiales</taxon>
        <taxon>Aspergillaceae</taxon>
        <taxon>Penicillium</taxon>
    </lineage>
</organism>
<reference evidence="2" key="2">
    <citation type="journal article" date="2023" name="IMA Fungus">
        <title>Comparative genomic study of the Penicillium genus elucidates a diverse pangenome and 15 lateral gene transfer events.</title>
        <authorList>
            <person name="Petersen C."/>
            <person name="Sorensen T."/>
            <person name="Nielsen M.R."/>
            <person name="Sondergaard T.E."/>
            <person name="Sorensen J.L."/>
            <person name="Fitzpatrick D.A."/>
            <person name="Frisvad J.C."/>
            <person name="Nielsen K.L."/>
        </authorList>
    </citation>
    <scope>NUCLEOTIDE SEQUENCE</scope>
    <source>
        <strain evidence="2">IBT 23319</strain>
    </source>
</reference>
<gene>
    <name evidence="2" type="ORF">N7469_001723</name>
</gene>
<proteinExistence type="predicted"/>
<dbReference type="InterPro" id="IPR006076">
    <property type="entry name" value="FAD-dep_OxRdtase"/>
</dbReference>
<dbReference type="GO" id="GO:0005737">
    <property type="term" value="C:cytoplasm"/>
    <property type="evidence" value="ECO:0007669"/>
    <property type="project" value="TreeGrafter"/>
</dbReference>
<dbReference type="InterPro" id="IPR036188">
    <property type="entry name" value="FAD/NAD-bd_sf"/>
</dbReference>
<dbReference type="Pfam" id="PF01266">
    <property type="entry name" value="DAO"/>
    <property type="match status" value="1"/>
</dbReference>
<dbReference type="PANTHER" id="PTHR13847">
    <property type="entry name" value="SARCOSINE DEHYDROGENASE-RELATED"/>
    <property type="match status" value="1"/>
</dbReference>
<dbReference type="Proteomes" id="UP001147733">
    <property type="component" value="Unassembled WGS sequence"/>
</dbReference>
<dbReference type="AlphaFoldDB" id="A0A9W9PFA3"/>
<feature type="domain" description="FAD dependent oxidoreductase" evidence="1">
    <location>
        <begin position="37"/>
        <end position="418"/>
    </location>
</feature>
<dbReference type="OrthoDB" id="429143at2759"/>
<evidence type="ECO:0000313" key="2">
    <source>
        <dbReference type="EMBL" id="KAJ5243396.1"/>
    </source>
</evidence>
<sequence>MSDNHFPVPNGTVPFWRTEPHVLDNHRSSQTLPEKSDIVIIGAGCAGASAAHHILSRVKPGSTPPSITILEARQACSGATARNGGHVKPDIYNFIAKLAADYGGDAAAEVAAFEAKHVYAFKDFVAKENIDCDYTVTRAIDVQLNRAHYEKTKAGFQRLIAGGCAATKQAHFIDAGDAEKFSGVKGAVGYFSYASGHIWAYKFVLHLLDKLVSQGVNLQTHTPVLKITKTNTSESKYSWRVHTDRGAIHTGTVVLATNAYTSSLLPQYEGKIVPVRGTCSRIIVPPGFHVPELTKTYTLRWSEWDYDYLIPRRDGSIIVGGARSAFIQDIHSWYNVSDDSRVLESATDYFKGYMQRNFDGWEDSHAYTDRVWTGIMGYSSDGLPHIGTVPGQDDLFILAGFTGHGMPQIFLAAEGVAKMIMDGVPYEETELPRLFKTTQARLSDPKSNILEKMPNSSSSEAKL</sequence>
<keyword evidence="3" id="KW-1185">Reference proteome</keyword>